<dbReference type="AlphaFoldDB" id="A0A0A0LU45"/>
<feature type="region of interest" description="Disordered" evidence="1">
    <location>
        <begin position="1"/>
        <end position="38"/>
    </location>
</feature>
<evidence type="ECO:0000313" key="2">
    <source>
        <dbReference type="EMBL" id="KGN65450.1"/>
    </source>
</evidence>
<evidence type="ECO:0000256" key="1">
    <source>
        <dbReference type="SAM" id="MobiDB-lite"/>
    </source>
</evidence>
<keyword evidence="3" id="KW-1185">Reference proteome</keyword>
<protein>
    <submittedName>
        <fullName evidence="2">Uncharacterized protein</fullName>
    </submittedName>
</protein>
<dbReference type="Gramene" id="KGN65450">
    <property type="protein sequence ID" value="KGN65450"/>
    <property type="gene ID" value="Csa_1G423080"/>
</dbReference>
<name>A0A0A0LU45_CUCSA</name>
<reference evidence="2 3" key="2">
    <citation type="journal article" date="2009" name="PLoS ONE">
        <title>An integrated genetic and cytogenetic map of the cucumber genome.</title>
        <authorList>
            <person name="Ren Y."/>
            <person name="Zhang Z."/>
            <person name="Liu J."/>
            <person name="Staub J.E."/>
            <person name="Han Y."/>
            <person name="Cheng Z."/>
            <person name="Li X."/>
            <person name="Lu J."/>
            <person name="Miao H."/>
            <person name="Kang H."/>
            <person name="Xie B."/>
            <person name="Gu X."/>
            <person name="Wang X."/>
            <person name="Du Y."/>
            <person name="Jin W."/>
            <person name="Huang S."/>
        </authorList>
    </citation>
    <scope>NUCLEOTIDE SEQUENCE [LARGE SCALE GENOMIC DNA]</scope>
    <source>
        <strain evidence="3">cv. 9930</strain>
    </source>
</reference>
<accession>A0A0A0LU45</accession>
<feature type="compositionally biased region" description="Basic residues" evidence="1">
    <location>
        <begin position="7"/>
        <end position="18"/>
    </location>
</feature>
<organism evidence="2 3">
    <name type="scientific">Cucumis sativus</name>
    <name type="common">Cucumber</name>
    <dbReference type="NCBI Taxonomy" id="3659"/>
    <lineage>
        <taxon>Eukaryota</taxon>
        <taxon>Viridiplantae</taxon>
        <taxon>Streptophyta</taxon>
        <taxon>Embryophyta</taxon>
        <taxon>Tracheophyta</taxon>
        <taxon>Spermatophyta</taxon>
        <taxon>Magnoliopsida</taxon>
        <taxon>eudicotyledons</taxon>
        <taxon>Gunneridae</taxon>
        <taxon>Pentapetalae</taxon>
        <taxon>rosids</taxon>
        <taxon>fabids</taxon>
        <taxon>Cucurbitales</taxon>
        <taxon>Cucurbitaceae</taxon>
        <taxon>Benincaseae</taxon>
        <taxon>Cucumis</taxon>
    </lineage>
</organism>
<sequence>MRYLPRINRKGFRSRNRRQGQSPESPREYEVSSNGRRGGCQVGARPILSIDCFATTVPRCTYLGTDWFLGNAKC</sequence>
<dbReference type="Proteomes" id="UP000029981">
    <property type="component" value="Chromosome 1"/>
</dbReference>
<evidence type="ECO:0000313" key="3">
    <source>
        <dbReference type="Proteomes" id="UP000029981"/>
    </source>
</evidence>
<dbReference type="EMBL" id="CM002922">
    <property type="protein sequence ID" value="KGN65450.1"/>
    <property type="molecule type" value="Genomic_DNA"/>
</dbReference>
<proteinExistence type="predicted"/>
<gene>
    <name evidence="2" type="ORF">Csa_1G423080</name>
</gene>
<reference evidence="2 3" key="3">
    <citation type="journal article" date="2010" name="BMC Genomics">
        <title>Transcriptome sequencing and comparative analysis of cucumber flowers with different sex types.</title>
        <authorList>
            <person name="Guo S."/>
            <person name="Zheng Y."/>
            <person name="Joung J.G."/>
            <person name="Liu S."/>
            <person name="Zhang Z."/>
            <person name="Crasta O.R."/>
            <person name="Sobral B.W."/>
            <person name="Xu Y."/>
            <person name="Huang S."/>
            <person name="Fei Z."/>
        </authorList>
    </citation>
    <scope>NUCLEOTIDE SEQUENCE [LARGE SCALE GENOMIC DNA]</scope>
    <source>
        <strain evidence="3">cv. 9930</strain>
    </source>
</reference>
<reference evidence="2 3" key="1">
    <citation type="journal article" date="2009" name="Nat. Genet.">
        <title>The genome of the cucumber, Cucumis sativus L.</title>
        <authorList>
            <person name="Huang S."/>
            <person name="Li R."/>
            <person name="Zhang Z."/>
            <person name="Li L."/>
            <person name="Gu X."/>
            <person name="Fan W."/>
            <person name="Lucas W.J."/>
            <person name="Wang X."/>
            <person name="Xie B."/>
            <person name="Ni P."/>
            <person name="Ren Y."/>
            <person name="Zhu H."/>
            <person name="Li J."/>
            <person name="Lin K."/>
            <person name="Jin W."/>
            <person name="Fei Z."/>
            <person name="Li G."/>
            <person name="Staub J."/>
            <person name="Kilian A."/>
            <person name="van der Vossen E.A."/>
            <person name="Wu Y."/>
            <person name="Guo J."/>
            <person name="He J."/>
            <person name="Jia Z."/>
            <person name="Ren Y."/>
            <person name="Tian G."/>
            <person name="Lu Y."/>
            <person name="Ruan J."/>
            <person name="Qian W."/>
            <person name="Wang M."/>
            <person name="Huang Q."/>
            <person name="Li B."/>
            <person name="Xuan Z."/>
            <person name="Cao J."/>
            <person name="Asan"/>
            <person name="Wu Z."/>
            <person name="Zhang J."/>
            <person name="Cai Q."/>
            <person name="Bai Y."/>
            <person name="Zhao B."/>
            <person name="Han Y."/>
            <person name="Li Y."/>
            <person name="Li X."/>
            <person name="Wang S."/>
            <person name="Shi Q."/>
            <person name="Liu S."/>
            <person name="Cho W.K."/>
            <person name="Kim J.Y."/>
            <person name="Xu Y."/>
            <person name="Heller-Uszynska K."/>
            <person name="Miao H."/>
            <person name="Cheng Z."/>
            <person name="Zhang S."/>
            <person name="Wu J."/>
            <person name="Yang Y."/>
            <person name="Kang H."/>
            <person name="Li M."/>
            <person name="Liang H."/>
            <person name="Ren X."/>
            <person name="Shi Z."/>
            <person name="Wen M."/>
            <person name="Jian M."/>
            <person name="Yang H."/>
            <person name="Zhang G."/>
            <person name="Yang Z."/>
            <person name="Chen R."/>
            <person name="Liu S."/>
            <person name="Li J."/>
            <person name="Ma L."/>
            <person name="Liu H."/>
            <person name="Zhou Y."/>
            <person name="Zhao J."/>
            <person name="Fang X."/>
            <person name="Li G."/>
            <person name="Fang L."/>
            <person name="Li Y."/>
            <person name="Liu D."/>
            <person name="Zheng H."/>
            <person name="Zhang Y."/>
            <person name="Qin N."/>
            <person name="Li Z."/>
            <person name="Yang G."/>
            <person name="Yang S."/>
            <person name="Bolund L."/>
            <person name="Kristiansen K."/>
            <person name="Zheng H."/>
            <person name="Li S."/>
            <person name="Zhang X."/>
            <person name="Yang H."/>
            <person name="Wang J."/>
            <person name="Sun R."/>
            <person name="Zhang B."/>
            <person name="Jiang S."/>
            <person name="Wang J."/>
            <person name="Du Y."/>
            <person name="Li S."/>
        </authorList>
    </citation>
    <scope>NUCLEOTIDE SEQUENCE [LARGE SCALE GENOMIC DNA]</scope>
    <source>
        <strain evidence="3">cv. 9930</strain>
    </source>
</reference>
<reference evidence="2 3" key="4">
    <citation type="journal article" date="2011" name="BMC Genomics">
        <title>RNA-Seq improves annotation of protein-coding genes in the cucumber genome.</title>
        <authorList>
            <person name="Li Z."/>
            <person name="Zhang Z."/>
            <person name="Yan P."/>
            <person name="Huang S."/>
            <person name="Fei Z."/>
            <person name="Lin K."/>
        </authorList>
    </citation>
    <scope>NUCLEOTIDE SEQUENCE [LARGE SCALE GENOMIC DNA]</scope>
    <source>
        <strain evidence="3">cv. 9930</strain>
    </source>
</reference>